<protein>
    <submittedName>
        <fullName evidence="9">Precorrin-4 C(11)-methyltransferase</fullName>
    </submittedName>
</protein>
<dbReference type="InterPro" id="IPR014776">
    <property type="entry name" value="4pyrrole_Mease_sub2"/>
</dbReference>
<dbReference type="GO" id="GO:0009236">
    <property type="term" value="P:cobalamin biosynthetic process"/>
    <property type="evidence" value="ECO:0007669"/>
    <property type="project" value="UniProtKB-UniPathway"/>
</dbReference>
<dbReference type="InterPro" id="IPR014777">
    <property type="entry name" value="4pyrrole_Mease_sub1"/>
</dbReference>
<sequence length="254" mass="27001">MTVHFIGAGPGAADLITLRGSRLLAACPVCLYAGSIVAPELLEHCAPGTKLIDTAPMSLDEIEAEYVAAHKAGQDVARLHSGDLSVWSAVAEQIRRLEKHNIPYTLTPGVPSFAAAAAALRRELTIPELAQSLVLTRVSGRASKMPPGETLAGFGRTGATLAIHLAIHAIDRIVADLTPLYGAECPVAVVFRASWPDERILTGTLGTIEAQLAENPMERTAIIFVGSALAAQDFGESSLYDAHYQRRFRGRDGL</sequence>
<name>A0A101KVY3_RHILI</name>
<evidence type="ECO:0000256" key="7">
    <source>
        <dbReference type="RuleBase" id="RU003960"/>
    </source>
</evidence>
<reference evidence="9 10" key="1">
    <citation type="submission" date="2015-12" db="EMBL/GenBank/DDBJ databases">
        <title>Draft genome sequence of Mesorhizobium sp. UFLA 01-765, a multitolerant efficient symbiont and plant-growth promoting strain isolated from Zn-mining soil using Leucaena leucocephala as a trap plant.</title>
        <authorList>
            <person name="Rangel W.M."/>
            <person name="Thijs S."/>
            <person name="Longatti S.M."/>
            <person name="Moreira F.M."/>
            <person name="Weyens N."/>
            <person name="Vangronsveld J."/>
            <person name="Van Hamme J.D."/>
            <person name="Bottos E.M."/>
            <person name="Rineau F."/>
        </authorList>
    </citation>
    <scope>NUCLEOTIDE SEQUENCE [LARGE SCALE GENOMIC DNA]</scope>
    <source>
        <strain evidence="9 10">UFLA 01-765</strain>
    </source>
</reference>
<dbReference type="PROSITE" id="PS00840">
    <property type="entry name" value="SUMT_2"/>
    <property type="match status" value="1"/>
</dbReference>
<comment type="similarity">
    <text evidence="2 7">Belongs to the precorrin methyltransferase family.</text>
</comment>
<dbReference type="SUPFAM" id="SSF53790">
    <property type="entry name" value="Tetrapyrrole methylase"/>
    <property type="match status" value="1"/>
</dbReference>
<evidence type="ECO:0000259" key="8">
    <source>
        <dbReference type="Pfam" id="PF00590"/>
    </source>
</evidence>
<dbReference type="GO" id="GO:0046026">
    <property type="term" value="F:precorrin-4 C11-methyltransferase activity"/>
    <property type="evidence" value="ECO:0007669"/>
    <property type="project" value="InterPro"/>
</dbReference>
<dbReference type="CDD" id="cd11641">
    <property type="entry name" value="Precorrin-4_C11-MT"/>
    <property type="match status" value="1"/>
</dbReference>
<evidence type="ECO:0000256" key="6">
    <source>
        <dbReference type="ARBA" id="ARBA00022691"/>
    </source>
</evidence>
<organism evidence="9 10">
    <name type="scientific">Rhizobium loti</name>
    <name type="common">Mesorhizobium loti</name>
    <dbReference type="NCBI Taxonomy" id="381"/>
    <lineage>
        <taxon>Bacteria</taxon>
        <taxon>Pseudomonadati</taxon>
        <taxon>Pseudomonadota</taxon>
        <taxon>Alphaproteobacteria</taxon>
        <taxon>Hyphomicrobiales</taxon>
        <taxon>Phyllobacteriaceae</taxon>
        <taxon>Mesorhizobium</taxon>
    </lineage>
</organism>
<dbReference type="InterPro" id="IPR006362">
    <property type="entry name" value="Cbl_synth_CobM/CibF"/>
</dbReference>
<evidence type="ECO:0000256" key="2">
    <source>
        <dbReference type="ARBA" id="ARBA00005879"/>
    </source>
</evidence>
<evidence type="ECO:0000313" key="10">
    <source>
        <dbReference type="Proteomes" id="UP000053176"/>
    </source>
</evidence>
<evidence type="ECO:0000256" key="5">
    <source>
        <dbReference type="ARBA" id="ARBA00022679"/>
    </source>
</evidence>
<dbReference type="PROSITE" id="PS00839">
    <property type="entry name" value="SUMT_1"/>
    <property type="match status" value="1"/>
</dbReference>
<dbReference type="Gene3D" id="3.40.1010.10">
    <property type="entry name" value="Cobalt-precorrin-4 Transmethylase, Domain 1"/>
    <property type="match status" value="1"/>
</dbReference>
<dbReference type="PANTHER" id="PTHR45790:SF4">
    <property type="entry name" value="COBALT-PRECORRIN-4 C(11)-METHYLTRANSFERASE"/>
    <property type="match status" value="1"/>
</dbReference>
<dbReference type="AlphaFoldDB" id="A0A101KVY3"/>
<comment type="pathway">
    <text evidence="1">Cofactor biosynthesis; adenosylcobalamin biosynthesis.</text>
</comment>
<dbReference type="InterPro" id="IPR050161">
    <property type="entry name" value="Siro_Cobalamin_biosynth"/>
</dbReference>
<keyword evidence="4 7" id="KW-0489">Methyltransferase</keyword>
<dbReference type="Pfam" id="PF00590">
    <property type="entry name" value="TP_methylase"/>
    <property type="match status" value="1"/>
</dbReference>
<dbReference type="InterPro" id="IPR035996">
    <property type="entry name" value="4pyrrol_Methylase_sf"/>
</dbReference>
<dbReference type="PANTHER" id="PTHR45790">
    <property type="entry name" value="SIROHEME SYNTHASE-RELATED"/>
    <property type="match status" value="1"/>
</dbReference>
<accession>A0A101KVY3</accession>
<dbReference type="Proteomes" id="UP000053176">
    <property type="component" value="Unassembled WGS sequence"/>
</dbReference>
<evidence type="ECO:0000313" key="9">
    <source>
        <dbReference type="EMBL" id="KUM27984.1"/>
    </source>
</evidence>
<dbReference type="NCBIfam" id="TIGR01465">
    <property type="entry name" value="cobM_cbiF"/>
    <property type="match status" value="1"/>
</dbReference>
<dbReference type="Gene3D" id="3.30.950.10">
    <property type="entry name" value="Methyltransferase, Cobalt-precorrin-4 Transmethylase, Domain 2"/>
    <property type="match status" value="1"/>
</dbReference>
<dbReference type="InterPro" id="IPR000878">
    <property type="entry name" value="4pyrrol_Mease"/>
</dbReference>
<keyword evidence="5 7" id="KW-0808">Transferase</keyword>
<keyword evidence="3" id="KW-0169">Cobalamin biosynthesis</keyword>
<evidence type="ECO:0000256" key="1">
    <source>
        <dbReference type="ARBA" id="ARBA00004953"/>
    </source>
</evidence>
<feature type="domain" description="Tetrapyrrole methylase" evidence="8">
    <location>
        <begin position="2"/>
        <end position="208"/>
    </location>
</feature>
<keyword evidence="6" id="KW-0949">S-adenosyl-L-methionine</keyword>
<proteinExistence type="inferred from homology"/>
<evidence type="ECO:0000256" key="3">
    <source>
        <dbReference type="ARBA" id="ARBA00022573"/>
    </source>
</evidence>
<gene>
    <name evidence="9" type="ORF">AU467_13795</name>
</gene>
<dbReference type="EMBL" id="LPWA01000046">
    <property type="protein sequence ID" value="KUM27984.1"/>
    <property type="molecule type" value="Genomic_DNA"/>
</dbReference>
<dbReference type="OrthoDB" id="9815856at2"/>
<dbReference type="InterPro" id="IPR003043">
    <property type="entry name" value="Uropor_MeTrfase_CS"/>
</dbReference>
<dbReference type="UniPathway" id="UPA00148"/>
<evidence type="ECO:0000256" key="4">
    <source>
        <dbReference type="ARBA" id="ARBA00022603"/>
    </source>
</evidence>
<dbReference type="GO" id="GO:0032259">
    <property type="term" value="P:methylation"/>
    <property type="evidence" value="ECO:0007669"/>
    <property type="project" value="UniProtKB-KW"/>
</dbReference>
<comment type="caution">
    <text evidence="9">The sequence shown here is derived from an EMBL/GenBank/DDBJ whole genome shotgun (WGS) entry which is preliminary data.</text>
</comment>